<organism evidence="2 3">
    <name type="scientific">Nitrospirillum amazonense</name>
    <dbReference type="NCBI Taxonomy" id="28077"/>
    <lineage>
        <taxon>Bacteria</taxon>
        <taxon>Pseudomonadati</taxon>
        <taxon>Pseudomonadota</taxon>
        <taxon>Alphaproteobacteria</taxon>
        <taxon>Rhodospirillales</taxon>
        <taxon>Azospirillaceae</taxon>
        <taxon>Nitrospirillum</taxon>
    </lineage>
</organism>
<dbReference type="AlphaFoldDB" id="A0A560HCJ5"/>
<reference evidence="2 3" key="1">
    <citation type="submission" date="2019-06" db="EMBL/GenBank/DDBJ databases">
        <title>Genomic Encyclopedia of Type Strains, Phase IV (KMG-V): Genome sequencing to study the core and pangenomes of soil and plant-associated prokaryotes.</title>
        <authorList>
            <person name="Whitman W."/>
        </authorList>
    </citation>
    <scope>NUCLEOTIDE SEQUENCE [LARGE SCALE GENOMIC DNA]</scope>
    <source>
        <strain evidence="2 3">BR 11622</strain>
    </source>
</reference>
<dbReference type="Gene3D" id="1.10.150.400">
    <property type="match status" value="1"/>
</dbReference>
<keyword evidence="3" id="KW-1185">Reference proteome</keyword>
<evidence type="ECO:0000256" key="1">
    <source>
        <dbReference type="SAM" id="MobiDB-lite"/>
    </source>
</evidence>
<dbReference type="OrthoDB" id="9816564at2"/>
<dbReference type="SUPFAM" id="SSF56784">
    <property type="entry name" value="HAD-like"/>
    <property type="match status" value="1"/>
</dbReference>
<dbReference type="EMBL" id="VITR01000005">
    <property type="protein sequence ID" value="TWB43449.1"/>
    <property type="molecule type" value="Genomic_DNA"/>
</dbReference>
<comment type="caution">
    <text evidence="2">The sequence shown here is derived from an EMBL/GenBank/DDBJ whole genome shotgun (WGS) entry which is preliminary data.</text>
</comment>
<dbReference type="RefSeq" id="WP_145731783.1">
    <property type="nucleotide sequence ID" value="NZ_VITR01000005.1"/>
</dbReference>
<dbReference type="InterPro" id="IPR036412">
    <property type="entry name" value="HAD-like_sf"/>
</dbReference>
<name>A0A560HCJ5_9PROT</name>
<dbReference type="Gene3D" id="3.40.50.1000">
    <property type="entry name" value="HAD superfamily/HAD-like"/>
    <property type="match status" value="1"/>
</dbReference>
<sequence>MRKNLAAISESNKDSPLGTREAASNDKLLFRDWKIDNKFINLALSRSVNCDMVSFDVFDTALTRTVDSPADAFAEIEKRLTEHLGEVAAGFATEREEGERDARARQFQLTGAEEVTFDQIYAEVERRMPGLAPHLAQAQHIEYAVERAILQPVPDVLELTRRLAKIGKPYIFVSDMYLPDDFLATVLSDCGYSGWQALFVSSKTMATKSSGRQWEVVKAHYPLPQKLLHIGDDEWADGASPEQAGLETLIFTRARSERRVAGPLSPSILPFSYLQRSICLGARRQTEQSETKADYWHRVGRVLGGIVVGSFIRWLSQRVQHHRIEKLYFCARDGWLMQRAWQVANLDRETGAEDHYLYVSRRPLNLAHGYMESSRGRLSLSLLEFLSSSPDGRTTVLQALKRADLADNMALTADCVAHYGSLEAPLEWPSLLAFRDILQRHAASIYNKLASNYDALTGYLEQEKLGVGGRSAIVDMGWHGTMQRSLRLVLERMHGTARLSGFYYGLWPHALTNRYGAGLMEAAFGSEFRPLAEQFQLHSAVDILEELHSAPHGTVCSYANRNGVWSALLSESPAEMSQYETITRHFQDGTLETIAEIFMTGSSGTLTLESLTPEAARAAMAAFAVSPSKRDVEMFGEIGHCSTFDHAVLAPIIPTDIPMDEAAMRKGLSGHWGIGTLKYWYTNSPVEQRDALRNLAKQTFGHYGDRVMRQFS</sequence>
<dbReference type="InterPro" id="IPR023214">
    <property type="entry name" value="HAD_sf"/>
</dbReference>
<proteinExistence type="predicted"/>
<protein>
    <recommendedName>
        <fullName evidence="4">HAD superfamily hydrolase (TIGR01549 family)</fullName>
    </recommendedName>
</protein>
<evidence type="ECO:0000313" key="3">
    <source>
        <dbReference type="Proteomes" id="UP000315751"/>
    </source>
</evidence>
<dbReference type="Proteomes" id="UP000315751">
    <property type="component" value="Unassembled WGS sequence"/>
</dbReference>
<evidence type="ECO:0008006" key="4">
    <source>
        <dbReference type="Google" id="ProtNLM"/>
    </source>
</evidence>
<feature type="region of interest" description="Disordered" evidence="1">
    <location>
        <begin position="1"/>
        <end position="20"/>
    </location>
</feature>
<accession>A0A560HCJ5</accession>
<evidence type="ECO:0000313" key="2">
    <source>
        <dbReference type="EMBL" id="TWB43449.1"/>
    </source>
</evidence>
<gene>
    <name evidence="2" type="ORF">FBZ90_105262</name>
</gene>